<evidence type="ECO:0000256" key="4">
    <source>
        <dbReference type="SAM" id="Phobius"/>
    </source>
</evidence>
<dbReference type="RefSeq" id="WP_168742986.1">
    <property type="nucleotide sequence ID" value="NZ_JABAHZ010000014.1"/>
</dbReference>
<organism evidence="6 7">
    <name type="scientific">Chitinophaga eiseniae</name>
    <dbReference type="NCBI Taxonomy" id="634771"/>
    <lineage>
        <taxon>Bacteria</taxon>
        <taxon>Pseudomonadati</taxon>
        <taxon>Bacteroidota</taxon>
        <taxon>Chitinophagia</taxon>
        <taxon>Chitinophagales</taxon>
        <taxon>Chitinophagaceae</taxon>
        <taxon>Chitinophaga</taxon>
    </lineage>
</organism>
<evidence type="ECO:0000313" key="7">
    <source>
        <dbReference type="Proteomes" id="UP000552864"/>
    </source>
</evidence>
<reference evidence="6 7" key="1">
    <citation type="submission" date="2020-04" db="EMBL/GenBank/DDBJ databases">
        <authorList>
            <person name="Yin C."/>
        </authorList>
    </citation>
    <scope>NUCLEOTIDE SEQUENCE [LARGE SCALE GENOMIC DNA]</scope>
    <source>
        <strain evidence="6 7">Ak56</strain>
    </source>
</reference>
<keyword evidence="4" id="KW-0812">Transmembrane</keyword>
<keyword evidence="4" id="KW-0472">Membrane</keyword>
<keyword evidence="7" id="KW-1185">Reference proteome</keyword>
<keyword evidence="3" id="KW-0804">Transcription</keyword>
<dbReference type="PANTHER" id="PTHR43280:SF29">
    <property type="entry name" value="ARAC-FAMILY TRANSCRIPTIONAL REGULATOR"/>
    <property type="match status" value="1"/>
</dbReference>
<dbReference type="PROSITE" id="PS00041">
    <property type="entry name" value="HTH_ARAC_FAMILY_1"/>
    <property type="match status" value="1"/>
</dbReference>
<dbReference type="GO" id="GO:0043565">
    <property type="term" value="F:sequence-specific DNA binding"/>
    <property type="evidence" value="ECO:0007669"/>
    <property type="project" value="InterPro"/>
</dbReference>
<feature type="transmembrane region" description="Helical" evidence="4">
    <location>
        <begin position="167"/>
        <end position="189"/>
    </location>
</feature>
<sequence length="373" mass="42766">MMSIILLSCVNLQTCVAIYLFNLFRPKDNFEKALNAFLIILFVHLGIKLSLLVVWKSAFLYNNNATGFSSSYGPLLYLTTLFYLKKPVSNRKILWHMSPLFISPLIFLANSTGYEEGVISRQFISTYSMIFQIGVSASLIIYPLLAWRLLQRAKADAANPKHKLLAAIIRTILTGILLGLACMTIYTIQTGHWDLNLWILPYICFTLLVVMILRYKMEATTTTTITIAAPPETITSAESQPVRQYKKSGLDDEMLDTYEHSIRGFMQQSRIYLEPELSLEELSEQARIPKHHVTQLLNERLHKNFYSFINEYRIEEAMNKLKDPALDINLLSLAYDCGFNSKSSFNNYFKKITGVTPSIYRKQIQQNIPLTIQ</sequence>
<evidence type="ECO:0000256" key="1">
    <source>
        <dbReference type="ARBA" id="ARBA00023015"/>
    </source>
</evidence>
<dbReference type="PANTHER" id="PTHR43280">
    <property type="entry name" value="ARAC-FAMILY TRANSCRIPTIONAL REGULATOR"/>
    <property type="match status" value="1"/>
</dbReference>
<dbReference type="GO" id="GO:0003700">
    <property type="term" value="F:DNA-binding transcription factor activity"/>
    <property type="evidence" value="ECO:0007669"/>
    <property type="project" value="InterPro"/>
</dbReference>
<name>A0A847ST76_9BACT</name>
<protein>
    <submittedName>
        <fullName evidence="6">AraC family transcriptional regulator</fullName>
    </submittedName>
</protein>
<dbReference type="InterPro" id="IPR009057">
    <property type="entry name" value="Homeodomain-like_sf"/>
</dbReference>
<evidence type="ECO:0000256" key="2">
    <source>
        <dbReference type="ARBA" id="ARBA00023125"/>
    </source>
</evidence>
<dbReference type="Proteomes" id="UP000552864">
    <property type="component" value="Unassembled WGS sequence"/>
</dbReference>
<keyword evidence="2" id="KW-0238">DNA-binding</keyword>
<feature type="domain" description="HTH araC/xylS-type" evidence="5">
    <location>
        <begin position="260"/>
        <end position="363"/>
    </location>
</feature>
<dbReference type="AlphaFoldDB" id="A0A847ST76"/>
<feature type="transmembrane region" description="Helical" evidence="4">
    <location>
        <begin position="195"/>
        <end position="213"/>
    </location>
</feature>
<proteinExistence type="predicted"/>
<accession>A0A847ST76</accession>
<feature type="transmembrane region" description="Helical" evidence="4">
    <location>
        <begin position="33"/>
        <end position="55"/>
    </location>
</feature>
<feature type="transmembrane region" description="Helical" evidence="4">
    <location>
        <begin position="93"/>
        <end position="109"/>
    </location>
</feature>
<dbReference type="InterPro" id="IPR018062">
    <property type="entry name" value="HTH_AraC-typ_CS"/>
</dbReference>
<dbReference type="EMBL" id="JABAHZ010000014">
    <property type="protein sequence ID" value="NLR82945.1"/>
    <property type="molecule type" value="Genomic_DNA"/>
</dbReference>
<dbReference type="PRINTS" id="PR00032">
    <property type="entry name" value="HTHARAC"/>
</dbReference>
<dbReference type="InterPro" id="IPR020449">
    <property type="entry name" value="Tscrpt_reg_AraC-type_HTH"/>
</dbReference>
<evidence type="ECO:0000259" key="5">
    <source>
        <dbReference type="PROSITE" id="PS01124"/>
    </source>
</evidence>
<comment type="caution">
    <text evidence="6">The sequence shown here is derived from an EMBL/GenBank/DDBJ whole genome shotgun (WGS) entry which is preliminary data.</text>
</comment>
<dbReference type="Gene3D" id="1.10.10.60">
    <property type="entry name" value="Homeodomain-like"/>
    <property type="match status" value="2"/>
</dbReference>
<dbReference type="Pfam" id="PF12833">
    <property type="entry name" value="HTH_18"/>
    <property type="match status" value="1"/>
</dbReference>
<dbReference type="PROSITE" id="PS01124">
    <property type="entry name" value="HTH_ARAC_FAMILY_2"/>
    <property type="match status" value="1"/>
</dbReference>
<keyword evidence="1" id="KW-0805">Transcription regulation</keyword>
<feature type="transmembrane region" description="Helical" evidence="4">
    <location>
        <begin position="129"/>
        <end position="147"/>
    </location>
</feature>
<dbReference type="SMART" id="SM00342">
    <property type="entry name" value="HTH_ARAC"/>
    <property type="match status" value="1"/>
</dbReference>
<keyword evidence="4" id="KW-1133">Transmembrane helix</keyword>
<evidence type="ECO:0000256" key="3">
    <source>
        <dbReference type="ARBA" id="ARBA00023163"/>
    </source>
</evidence>
<gene>
    <name evidence="6" type="ORF">HGH91_30310</name>
</gene>
<dbReference type="InterPro" id="IPR018060">
    <property type="entry name" value="HTH_AraC"/>
</dbReference>
<dbReference type="SUPFAM" id="SSF46689">
    <property type="entry name" value="Homeodomain-like"/>
    <property type="match status" value="1"/>
</dbReference>
<evidence type="ECO:0000313" key="6">
    <source>
        <dbReference type="EMBL" id="NLR82945.1"/>
    </source>
</evidence>